<dbReference type="EMBL" id="JAQIZT010000004">
    <property type="protein sequence ID" value="KAJ7000687.1"/>
    <property type="molecule type" value="Genomic_DNA"/>
</dbReference>
<reference evidence="5 6" key="1">
    <citation type="journal article" date="2023" name="Mol. Ecol. Resour.">
        <title>Chromosome-level genome assembly of a triploid poplar Populus alba 'Berolinensis'.</title>
        <authorList>
            <person name="Chen S."/>
            <person name="Yu Y."/>
            <person name="Wang X."/>
            <person name="Wang S."/>
            <person name="Zhang T."/>
            <person name="Zhou Y."/>
            <person name="He R."/>
            <person name="Meng N."/>
            <person name="Wang Y."/>
            <person name="Liu W."/>
            <person name="Liu Z."/>
            <person name="Liu J."/>
            <person name="Guo Q."/>
            <person name="Huang H."/>
            <person name="Sederoff R.R."/>
            <person name="Wang G."/>
            <person name="Qu G."/>
            <person name="Chen S."/>
        </authorList>
    </citation>
    <scope>NUCLEOTIDE SEQUENCE [LARGE SCALE GENOMIC DNA]</scope>
    <source>
        <strain evidence="5">SC-2020</strain>
    </source>
</reference>
<evidence type="ECO:0000256" key="1">
    <source>
        <dbReference type="ARBA" id="ARBA00006110"/>
    </source>
</evidence>
<evidence type="ECO:0000256" key="3">
    <source>
        <dbReference type="SAM" id="Phobius"/>
    </source>
</evidence>
<keyword evidence="3" id="KW-0812">Transmembrane</keyword>
<feature type="domain" description="Ribosomal RNA-processing protein 7 C-terminal" evidence="4">
    <location>
        <begin position="220"/>
        <end position="343"/>
    </location>
</feature>
<feature type="compositionally biased region" description="Basic and acidic residues" evidence="2">
    <location>
        <begin position="111"/>
        <end position="125"/>
    </location>
</feature>
<organism evidence="5 6">
    <name type="scientific">Populus alba x Populus x berolinensis</name>
    <dbReference type="NCBI Taxonomy" id="444605"/>
    <lineage>
        <taxon>Eukaryota</taxon>
        <taxon>Viridiplantae</taxon>
        <taxon>Streptophyta</taxon>
        <taxon>Embryophyta</taxon>
        <taxon>Tracheophyta</taxon>
        <taxon>Spermatophyta</taxon>
        <taxon>Magnoliopsida</taxon>
        <taxon>eudicotyledons</taxon>
        <taxon>Gunneridae</taxon>
        <taxon>Pentapetalae</taxon>
        <taxon>rosids</taxon>
        <taxon>fabids</taxon>
        <taxon>Malpighiales</taxon>
        <taxon>Salicaceae</taxon>
        <taxon>Saliceae</taxon>
        <taxon>Populus</taxon>
    </lineage>
</organism>
<comment type="caution">
    <text evidence="5">The sequence shown here is derived from an EMBL/GenBank/DDBJ whole genome shotgun (WGS) entry which is preliminary data.</text>
</comment>
<dbReference type="GO" id="GO:0006364">
    <property type="term" value="P:rRNA processing"/>
    <property type="evidence" value="ECO:0007669"/>
    <property type="project" value="TreeGrafter"/>
</dbReference>
<accession>A0AAD6R2Y6</accession>
<sequence>MFYRTKERGIISGAAPGFGLCLSPIAIFWRAATLKRKGKKNPDFASEMGNLKEKVDKKQQKKSKKANNSKFSEKDAMIKKEDERNKVNNPAEKKKRKREKGNNFDGGDAIRISREDDQTKAEGEKKRNKLRKKKQRSEEQNNALVGKYDQLGTESEDGFNEQKCKSKKSKKKKKEHDTSKEEENILEKRGETDHGETYCISSVDEDCSKGMKKWLTDYHQSRPGLKVLQQRLDEFIISHEEKLEQERKEREDQAAEGGWTVVKHHKGRKKTTDSESGITVGSVAPAAVENQMTKKKPKEVGLEFYRFQKREAQRSEIMALRSKFEEDRKRIQQLRAARKFRPY</sequence>
<keyword evidence="6" id="KW-1185">Reference proteome</keyword>
<evidence type="ECO:0000256" key="2">
    <source>
        <dbReference type="SAM" id="MobiDB-lite"/>
    </source>
</evidence>
<protein>
    <recommendedName>
        <fullName evidence="4">Ribosomal RNA-processing protein 7 C-terminal domain-containing protein</fullName>
    </recommendedName>
</protein>
<feature type="region of interest" description="Disordered" evidence="2">
    <location>
        <begin position="36"/>
        <end position="195"/>
    </location>
</feature>
<feature type="compositionally biased region" description="Basic residues" evidence="2">
    <location>
        <begin position="126"/>
        <end position="135"/>
    </location>
</feature>
<dbReference type="CDD" id="cd12951">
    <property type="entry name" value="RRP7_Rrp7A"/>
    <property type="match status" value="1"/>
</dbReference>
<feature type="compositionally biased region" description="Basic residues" evidence="2">
    <location>
        <begin position="165"/>
        <end position="174"/>
    </location>
</feature>
<dbReference type="InterPro" id="IPR040446">
    <property type="entry name" value="RRP7"/>
</dbReference>
<feature type="transmembrane region" description="Helical" evidence="3">
    <location>
        <begin position="12"/>
        <end position="32"/>
    </location>
</feature>
<dbReference type="GO" id="GO:0032545">
    <property type="term" value="C:CURI complex"/>
    <property type="evidence" value="ECO:0007669"/>
    <property type="project" value="TreeGrafter"/>
</dbReference>
<dbReference type="Proteomes" id="UP001164929">
    <property type="component" value="Chromosome 4"/>
</dbReference>
<feature type="region of interest" description="Disordered" evidence="2">
    <location>
        <begin position="245"/>
        <end position="278"/>
    </location>
</feature>
<gene>
    <name evidence="5" type="ORF">NC653_011211</name>
</gene>
<evidence type="ECO:0000313" key="6">
    <source>
        <dbReference type="Proteomes" id="UP001164929"/>
    </source>
</evidence>
<comment type="similarity">
    <text evidence="1">Belongs to the RRP7 family.</text>
</comment>
<keyword evidence="3" id="KW-1133">Transmembrane helix</keyword>
<dbReference type="PANTHER" id="PTHR13191">
    <property type="entry name" value="RIBOSOMAL RNA PROCESSING PROTEIN 7-RELATED"/>
    <property type="match status" value="1"/>
</dbReference>
<evidence type="ECO:0000313" key="5">
    <source>
        <dbReference type="EMBL" id="KAJ7000687.1"/>
    </source>
</evidence>
<keyword evidence="3" id="KW-0472">Membrane</keyword>
<dbReference type="AlphaFoldDB" id="A0AAD6R2Y6"/>
<feature type="compositionally biased region" description="Basic and acidic residues" evidence="2">
    <location>
        <begin position="175"/>
        <end position="195"/>
    </location>
</feature>
<dbReference type="GO" id="GO:0034456">
    <property type="term" value="C:UTP-C complex"/>
    <property type="evidence" value="ECO:0007669"/>
    <property type="project" value="TreeGrafter"/>
</dbReference>
<name>A0AAD6R2Y6_9ROSI</name>
<dbReference type="Pfam" id="PF12923">
    <property type="entry name" value="RRP7"/>
    <property type="match status" value="1"/>
</dbReference>
<dbReference type="PANTHER" id="PTHR13191:SF0">
    <property type="entry name" value="RIBOSOMAL RNA-PROCESSING PROTEIN 7 HOMOLOG A-RELATED"/>
    <property type="match status" value="1"/>
</dbReference>
<proteinExistence type="inferred from homology"/>
<feature type="compositionally biased region" description="Basic and acidic residues" evidence="2">
    <location>
        <begin position="71"/>
        <end position="86"/>
    </location>
</feature>
<dbReference type="InterPro" id="IPR024326">
    <property type="entry name" value="RRP7_C"/>
</dbReference>
<dbReference type="Gene3D" id="6.10.250.1770">
    <property type="match status" value="1"/>
</dbReference>
<evidence type="ECO:0000259" key="4">
    <source>
        <dbReference type="Pfam" id="PF12923"/>
    </source>
</evidence>
<dbReference type="GO" id="GO:0000028">
    <property type="term" value="P:ribosomal small subunit assembly"/>
    <property type="evidence" value="ECO:0007669"/>
    <property type="project" value="TreeGrafter"/>
</dbReference>